<dbReference type="EMBL" id="JNBY01000120">
    <property type="protein sequence ID" value="KDN82157.1"/>
    <property type="molecule type" value="Genomic_DNA"/>
</dbReference>
<dbReference type="PANTHER" id="PTHR43205">
    <property type="entry name" value="PROSTAGLANDIN REDUCTASE"/>
    <property type="match status" value="1"/>
</dbReference>
<dbReference type="PATRIC" id="fig|1348663.4.peg.5909"/>
<name>A0A066YLX6_9ACTN</name>
<dbReference type="HOGENOM" id="CLU_026673_29_2_11"/>
<dbReference type="InterPro" id="IPR041694">
    <property type="entry name" value="ADH_N_2"/>
</dbReference>
<feature type="domain" description="Enoyl reductase (ER)" evidence="2">
    <location>
        <begin position="23"/>
        <end position="333"/>
    </location>
</feature>
<dbReference type="SUPFAM" id="SSF51735">
    <property type="entry name" value="NAD(P)-binding Rossmann-fold domains"/>
    <property type="match status" value="1"/>
</dbReference>
<dbReference type="RefSeq" id="WP_035867711.1">
    <property type="nucleotide sequence ID" value="NZ_KK853997.1"/>
</dbReference>
<protein>
    <submittedName>
        <fullName evidence="3">NADP-dependent oxidoreductase</fullName>
    </submittedName>
</protein>
<dbReference type="InterPro" id="IPR036291">
    <property type="entry name" value="NAD(P)-bd_dom_sf"/>
</dbReference>
<dbReference type="CDD" id="cd05288">
    <property type="entry name" value="PGDH"/>
    <property type="match status" value="1"/>
</dbReference>
<dbReference type="Gene3D" id="3.90.180.10">
    <property type="entry name" value="Medium-chain alcohol dehydrogenases, catalytic domain"/>
    <property type="match status" value="1"/>
</dbReference>
<dbReference type="InterPro" id="IPR020843">
    <property type="entry name" value="ER"/>
</dbReference>
<evidence type="ECO:0000256" key="1">
    <source>
        <dbReference type="ARBA" id="ARBA00023002"/>
    </source>
</evidence>
<dbReference type="InterPro" id="IPR045010">
    <property type="entry name" value="MDR_fam"/>
</dbReference>
<dbReference type="SMART" id="SM00829">
    <property type="entry name" value="PKS_ER"/>
    <property type="match status" value="1"/>
</dbReference>
<dbReference type="Gene3D" id="3.40.50.720">
    <property type="entry name" value="NAD(P)-binding Rossmann-like Domain"/>
    <property type="match status" value="1"/>
</dbReference>
<accession>A0A066YLX6</accession>
<dbReference type="SUPFAM" id="SSF50129">
    <property type="entry name" value="GroES-like"/>
    <property type="match status" value="1"/>
</dbReference>
<dbReference type="InterPro" id="IPR013149">
    <property type="entry name" value="ADH-like_C"/>
</dbReference>
<keyword evidence="1" id="KW-0560">Oxidoreductase</keyword>
<organism evidence="3 4">
    <name type="scientific">Kitasatospora cheerisanensis KCTC 2395</name>
    <dbReference type="NCBI Taxonomy" id="1348663"/>
    <lineage>
        <taxon>Bacteria</taxon>
        <taxon>Bacillati</taxon>
        <taxon>Actinomycetota</taxon>
        <taxon>Actinomycetes</taxon>
        <taxon>Kitasatosporales</taxon>
        <taxon>Streptomycetaceae</taxon>
        <taxon>Kitasatospora</taxon>
    </lineage>
</organism>
<gene>
    <name evidence="3" type="ORF">KCH_61070</name>
</gene>
<dbReference type="OrthoDB" id="9805663at2"/>
<dbReference type="eggNOG" id="COG2130">
    <property type="taxonomic scope" value="Bacteria"/>
</dbReference>
<proteinExistence type="predicted"/>
<dbReference type="FunFam" id="3.40.50.720:FF:000121">
    <property type="entry name" value="Prostaglandin reductase 2"/>
    <property type="match status" value="1"/>
</dbReference>
<evidence type="ECO:0000259" key="2">
    <source>
        <dbReference type="SMART" id="SM00829"/>
    </source>
</evidence>
<evidence type="ECO:0000313" key="3">
    <source>
        <dbReference type="EMBL" id="KDN82157.1"/>
    </source>
</evidence>
<comment type="caution">
    <text evidence="3">The sequence shown here is derived from an EMBL/GenBank/DDBJ whole genome shotgun (WGS) entry which is preliminary data.</text>
</comment>
<dbReference type="AlphaFoldDB" id="A0A066YLX6"/>
<dbReference type="Proteomes" id="UP000027178">
    <property type="component" value="Unassembled WGS sequence"/>
</dbReference>
<reference evidence="3 4" key="1">
    <citation type="submission" date="2014-05" db="EMBL/GenBank/DDBJ databases">
        <title>Draft Genome Sequence of Kitasatospora cheerisanensis KCTC 2395.</title>
        <authorList>
            <person name="Nam D.H."/>
        </authorList>
    </citation>
    <scope>NUCLEOTIDE SEQUENCE [LARGE SCALE GENOMIC DNA]</scope>
    <source>
        <strain evidence="3 4">KCTC 2395</strain>
    </source>
</reference>
<dbReference type="InterPro" id="IPR011032">
    <property type="entry name" value="GroES-like_sf"/>
</dbReference>
<dbReference type="Pfam" id="PF00107">
    <property type="entry name" value="ADH_zinc_N"/>
    <property type="match status" value="1"/>
</dbReference>
<sequence>MSRTATRTARAVHQVARPAGLPTAEQFAFVADELPPPAEGEALVENAYLSVDPYMLGSMAGGEGGYELNAPLEGRAVGRVVESRSAALPVGTAVIHRQGWRTHAVLRREEVRVLPDLPGVPLSAFLGVLGGTGLSAYVGLTRIARLAPGEDVFVSAAAGGVGTAAGQLARLLGARRVIGSAGSPAKTAFLTERLGFDAAFDYHDGPVADLLAAAAPDGIDVYLDNVGGDHLAAAIGSMRDFGRIAWCGAIAQYATTPPAAPHNLFELVGRSIRLEGFLVRNHLDAQEELYELLAPHLRSGRVISPETVLDGFDRTVDAFLGVLGGANTGKMLVRL</sequence>
<dbReference type="Pfam" id="PF16884">
    <property type="entry name" value="ADH_N_2"/>
    <property type="match status" value="1"/>
</dbReference>
<keyword evidence="4" id="KW-1185">Reference proteome</keyword>
<dbReference type="GO" id="GO:0016628">
    <property type="term" value="F:oxidoreductase activity, acting on the CH-CH group of donors, NAD or NADP as acceptor"/>
    <property type="evidence" value="ECO:0007669"/>
    <property type="project" value="InterPro"/>
</dbReference>
<dbReference type="PANTHER" id="PTHR43205:SF7">
    <property type="entry name" value="PROSTAGLANDIN REDUCTASE 1"/>
    <property type="match status" value="1"/>
</dbReference>
<evidence type="ECO:0000313" key="4">
    <source>
        <dbReference type="Proteomes" id="UP000027178"/>
    </source>
</evidence>